<keyword evidence="2" id="KW-1185">Reference proteome</keyword>
<accession>A0A1M6UTL5</accession>
<proteinExistence type="predicted"/>
<organism evidence="1 2">
    <name type="scientific">Epilithonimonas mollis</name>
    <dbReference type="NCBI Taxonomy" id="216903"/>
    <lineage>
        <taxon>Bacteria</taxon>
        <taxon>Pseudomonadati</taxon>
        <taxon>Bacteroidota</taxon>
        <taxon>Flavobacteriia</taxon>
        <taxon>Flavobacteriales</taxon>
        <taxon>Weeksellaceae</taxon>
        <taxon>Chryseobacterium group</taxon>
        <taxon>Epilithonimonas</taxon>
    </lineage>
</organism>
<dbReference type="STRING" id="216903.SAMN05444371_3462"/>
<evidence type="ECO:0000313" key="2">
    <source>
        <dbReference type="Proteomes" id="UP000184498"/>
    </source>
</evidence>
<dbReference type="AlphaFoldDB" id="A0A1M6UTL5"/>
<name>A0A1M6UTL5_9FLAO</name>
<dbReference type="Proteomes" id="UP000184498">
    <property type="component" value="Unassembled WGS sequence"/>
</dbReference>
<dbReference type="EMBL" id="FRAM01000007">
    <property type="protein sequence ID" value="SHK72537.1"/>
    <property type="molecule type" value="Genomic_DNA"/>
</dbReference>
<protein>
    <submittedName>
        <fullName evidence="1">Uncharacterized protein</fullName>
    </submittedName>
</protein>
<reference evidence="2" key="1">
    <citation type="submission" date="2016-11" db="EMBL/GenBank/DDBJ databases">
        <authorList>
            <person name="Varghese N."/>
            <person name="Submissions S."/>
        </authorList>
    </citation>
    <scope>NUCLEOTIDE SEQUENCE [LARGE SCALE GENOMIC DNA]</scope>
    <source>
        <strain evidence="2">DSM 18016</strain>
    </source>
</reference>
<gene>
    <name evidence="1" type="ORF">SAMN05444371_3462</name>
</gene>
<evidence type="ECO:0000313" key="1">
    <source>
        <dbReference type="EMBL" id="SHK72537.1"/>
    </source>
</evidence>
<sequence length="40" mass="4619">MICIKMIVINMIPKSLFFTLVALKNTEAMLNLITHSRKKI</sequence>